<comment type="caution">
    <text evidence="2">The sequence shown here is derived from an EMBL/GenBank/DDBJ whole genome shotgun (WGS) entry which is preliminary data.</text>
</comment>
<accession>A0A504WYI9</accession>
<dbReference type="VEuPathDB" id="TriTrypDB:LDHU3_25.2260"/>
<dbReference type="VEuPathDB" id="TriTrypDB:LDHU3_25.2250"/>
<feature type="compositionally biased region" description="Low complexity" evidence="1">
    <location>
        <begin position="236"/>
        <end position="254"/>
    </location>
</feature>
<reference evidence="3" key="1">
    <citation type="submission" date="2019-02" db="EMBL/GenBank/DDBJ databases">
        <title>FDA dAtabase for Regulatory Grade micrObial Sequences (FDA-ARGOS): Supporting development and validation of Infectious Disease Dx tests.</title>
        <authorList>
            <person name="Duncan R."/>
            <person name="Fisher C."/>
            <person name="Tallon L."/>
            <person name="Sadzewicz L."/>
            <person name="Sengamalay N."/>
            <person name="Ott S."/>
            <person name="Godinez A."/>
            <person name="Nagaraj S."/>
            <person name="Vavikolanu K."/>
            <person name="Nadendla S."/>
            <person name="Aluvathingal J."/>
            <person name="Sichtig H."/>
        </authorList>
    </citation>
    <scope>NUCLEOTIDE SEQUENCE [LARGE SCALE GENOMIC DNA]</scope>
    <source>
        <strain evidence="3">FDAARGOS_361</strain>
    </source>
</reference>
<dbReference type="Proteomes" id="UP000318447">
    <property type="component" value="Unassembled WGS sequence"/>
</dbReference>
<feature type="region of interest" description="Disordered" evidence="1">
    <location>
        <begin position="49"/>
        <end position="98"/>
    </location>
</feature>
<proteinExistence type="predicted"/>
<sequence>MSMRFISILSRGGFSSGGPAAAAMAVAAGAPASATIGYSACALRWQSSRPYSRSSGGGRGSGTSSEPLAGSRGTGSFGSPRASPGPVPAAVMNSTGDGELSAETRAALRDDSIVMTEVVKHIPPKGAISIKSLFSAIDENIQEALSERHGGLRSFLEQRKQFFVLHTNPEDGVLYVIGNPIVMQQYATRDAQRKTMRRMMGLDDADRQQQQRRPGGGFGSNRGRGGRGGGVRRHQSSPSPSGPSRSPPQQYRNEGGNGYYGGGDGRRAQHTAQRMRIFTATAIFTFLPSSSAAATTGSLYPSPLLHQRRAVGQSSTLPGASLSLSEKSSTAGSSSPVARESSVGNRDAAKEGPPSLEPVIVELGTLVTRTMPVGELFRALSPASRKILVAHRLPLEELLLHFPNHFLVCRLGAKRTSQSATLHVAPPSCAKNNMHVMRLPPGTKPLPALEQWLGPQKAMEVAMPNSSIVGGSPCIGTGSGFVGNTTTLKERLEEVLTYIPNEWVAFSSLNISRDVKMRCMGYPLVRPCAFLLKYPQFFDVRVQDRNGNSFLVRRALSLQQQLNRTRKP</sequence>
<evidence type="ECO:0000313" key="2">
    <source>
        <dbReference type="EMBL" id="TPP40788.1"/>
    </source>
</evidence>
<feature type="region of interest" description="Disordered" evidence="1">
    <location>
        <begin position="202"/>
        <end position="270"/>
    </location>
</feature>
<organism evidence="2 3">
    <name type="scientific">Leishmania donovani</name>
    <dbReference type="NCBI Taxonomy" id="5661"/>
    <lineage>
        <taxon>Eukaryota</taxon>
        <taxon>Discoba</taxon>
        <taxon>Euglenozoa</taxon>
        <taxon>Kinetoplastea</taxon>
        <taxon>Metakinetoplastina</taxon>
        <taxon>Trypanosomatida</taxon>
        <taxon>Trypanosomatidae</taxon>
        <taxon>Leishmaniinae</taxon>
        <taxon>Leishmania</taxon>
    </lineage>
</organism>
<feature type="region of interest" description="Disordered" evidence="1">
    <location>
        <begin position="310"/>
        <end position="354"/>
    </location>
</feature>
<dbReference type="AlphaFoldDB" id="A0A504WYI9"/>
<gene>
    <name evidence="2" type="ORF">CGC21_8930</name>
</gene>
<protein>
    <submittedName>
        <fullName evidence="2">Uncharacterized protein</fullName>
    </submittedName>
</protein>
<evidence type="ECO:0000256" key="1">
    <source>
        <dbReference type="SAM" id="MobiDB-lite"/>
    </source>
</evidence>
<name>A0A504WYI9_LEIDO</name>
<dbReference type="VEuPathDB" id="TriTrypDB:LdCL_250023800"/>
<evidence type="ECO:0000313" key="3">
    <source>
        <dbReference type="Proteomes" id="UP000318447"/>
    </source>
</evidence>
<dbReference type="EMBL" id="RHLC01000018">
    <property type="protein sequence ID" value="TPP40788.1"/>
    <property type="molecule type" value="Genomic_DNA"/>
</dbReference>
<feature type="compositionally biased region" description="Gly residues" evidence="1">
    <location>
        <begin position="214"/>
        <end position="229"/>
    </location>
</feature>
<feature type="compositionally biased region" description="Polar residues" evidence="1">
    <location>
        <begin position="312"/>
        <end position="336"/>
    </location>
</feature>
<dbReference type="VEuPathDB" id="TriTrypDB:LdBPK_251810.1"/>
<dbReference type="VEuPathDB" id="TriTrypDB:LdBPK_251820.1"/>
<dbReference type="VEuPathDB" id="TriTrypDB:LdCL_250023900"/>